<feature type="non-terminal residue" evidence="2">
    <location>
        <position position="1"/>
    </location>
</feature>
<keyword evidence="1" id="KW-1133">Transmembrane helix</keyword>
<evidence type="ECO:0000313" key="3">
    <source>
        <dbReference type="Proteomes" id="UP001233999"/>
    </source>
</evidence>
<gene>
    <name evidence="2" type="ORF">L9F63_025614</name>
</gene>
<protein>
    <submittedName>
        <fullName evidence="2">Uncharacterized protein</fullName>
    </submittedName>
</protein>
<feature type="non-terminal residue" evidence="2">
    <location>
        <position position="74"/>
    </location>
</feature>
<keyword evidence="3" id="KW-1185">Reference proteome</keyword>
<keyword evidence="1" id="KW-0472">Membrane</keyword>
<reference evidence="2" key="1">
    <citation type="journal article" date="2023" name="IScience">
        <title>Live-bearing cockroach genome reveals convergent evolutionary mechanisms linked to viviparity in insects and beyond.</title>
        <authorList>
            <person name="Fouks B."/>
            <person name="Harrison M.C."/>
            <person name="Mikhailova A.A."/>
            <person name="Marchal E."/>
            <person name="English S."/>
            <person name="Carruthers M."/>
            <person name="Jennings E.C."/>
            <person name="Chiamaka E.L."/>
            <person name="Frigard R.A."/>
            <person name="Pippel M."/>
            <person name="Attardo G.M."/>
            <person name="Benoit J.B."/>
            <person name="Bornberg-Bauer E."/>
            <person name="Tobe S.S."/>
        </authorList>
    </citation>
    <scope>NUCLEOTIDE SEQUENCE</scope>
    <source>
        <strain evidence="2">Stay&amp;Tobe</strain>
    </source>
</reference>
<dbReference type="AlphaFoldDB" id="A0AAD7Z7D9"/>
<keyword evidence="1" id="KW-0812">Transmembrane</keyword>
<accession>A0AAD7Z7D9</accession>
<evidence type="ECO:0000256" key="1">
    <source>
        <dbReference type="SAM" id="Phobius"/>
    </source>
</evidence>
<reference evidence="2" key="2">
    <citation type="submission" date="2023-05" db="EMBL/GenBank/DDBJ databases">
        <authorList>
            <person name="Fouks B."/>
        </authorList>
    </citation>
    <scope>NUCLEOTIDE SEQUENCE</scope>
    <source>
        <strain evidence="2">Stay&amp;Tobe</strain>
        <tissue evidence="2">Testes</tissue>
    </source>
</reference>
<feature type="transmembrane region" description="Helical" evidence="1">
    <location>
        <begin position="41"/>
        <end position="59"/>
    </location>
</feature>
<dbReference type="Proteomes" id="UP001233999">
    <property type="component" value="Unassembled WGS sequence"/>
</dbReference>
<organism evidence="2 3">
    <name type="scientific">Diploptera punctata</name>
    <name type="common">Pacific beetle cockroach</name>
    <dbReference type="NCBI Taxonomy" id="6984"/>
    <lineage>
        <taxon>Eukaryota</taxon>
        <taxon>Metazoa</taxon>
        <taxon>Ecdysozoa</taxon>
        <taxon>Arthropoda</taxon>
        <taxon>Hexapoda</taxon>
        <taxon>Insecta</taxon>
        <taxon>Pterygota</taxon>
        <taxon>Neoptera</taxon>
        <taxon>Polyneoptera</taxon>
        <taxon>Dictyoptera</taxon>
        <taxon>Blattodea</taxon>
        <taxon>Blaberoidea</taxon>
        <taxon>Blaberidae</taxon>
        <taxon>Diplopterinae</taxon>
        <taxon>Diploptera</taxon>
    </lineage>
</organism>
<name>A0AAD7Z7D9_DIPPU</name>
<proteinExistence type="predicted"/>
<evidence type="ECO:0000313" key="2">
    <source>
        <dbReference type="EMBL" id="KAJ9575434.1"/>
    </source>
</evidence>
<sequence>YIFMSTLFCKRLVSPKNPACFTTKLTDCHSAVHMSGDVRCLVLILYLLLILWIFIRFYGGGYSKLLIIHAHIIR</sequence>
<dbReference type="EMBL" id="JASPKZ010009847">
    <property type="protein sequence ID" value="KAJ9575434.1"/>
    <property type="molecule type" value="Genomic_DNA"/>
</dbReference>
<comment type="caution">
    <text evidence="2">The sequence shown here is derived from an EMBL/GenBank/DDBJ whole genome shotgun (WGS) entry which is preliminary data.</text>
</comment>